<sequence>MSGVFGYSREAVRVKVQKCGNMVQPEYRKFSVDPQITSFEVLQSIIAKAFDLKGEFTVSYRAIDDYGQETYLSLLSDWDLDAAFLSASDPCLGLQIEPKPFQESAEEWDVTATTDVDIMPSIRGLEALRLPQLQMQQLQGGGHPHRPISHQSQSHQQSQASALKMQHRLPGLILNQVERTFNMVQRAFNLGEEPQPTAVSALPPRPPLTDAQFRIFLDPIGQVVQDRELRRVIYYGGIEPSLRKVVWKHILNVYPDGMSGKERMDYMKKKAQEYYSLRDYWKDMIQKNQVTQELTYVTSMVRKDVLRTDRHHPFYAGNDDNQNVASLFNILTTYALNHPSVSYCQGMSDLASPLLVTMGDEAHAYICFCALMCRLSPNFMLDGMAMTLRFQHLGDGLLFYDPEFYSFLKSRQADDLLFCYRWLLLEMKREFAFDDALRMMEVMWSSLPPTPTYSGKELPLYDVQFLAPISGLTPPPISPLLKSPRENAYTKVCALRRQGSGASLLPRAKTQQSVAVQRQNQSLDETGSIKGKLQKVKVKPFASLDDSSLFGATSSSTSDTKPDGGIKFDPTEDSNCLRAPRSQKLSSEKDALPRSGVRSHLKEKFQSGRCKNLLLSLEKLDRHHDSIKEESQIKKDENARVVKNLNEFLNFSNLKRNNSLSPKKNKTNLGKQERVTSVDDTVFDSNSDFSSLKTCSDQQKTFDSVESASASTSTYDRSTSDSSPDDSDYFPMTTSMTQELRNDLDGLDRHLFGPNPRQSLLSDDTEDTESACSGSTHLDTESDTSYNHQIEGLKVPLLQNHGTDDVFLWENPLKASPITPDEQAELEQDSEWLQNHKLASPNHVQRNPKQHNKTDERNVDLFQTETSSCRSSFNQASYVCENETACDPGVMVTSNTNCEEAIDLSNLSSSRPLPTGAHLTRLPPPTVFGGGNPFLMFLCLTILRQHRDFIMHRNYDYNDIAMHFDKMVRKHDVTRVLNQARLMYAAYLKQYNNNNISAGNQEQGKESHENVSGVGLKV</sequence>
<dbReference type="FunFam" id="1.10.8.270:FF:000041">
    <property type="entry name" value="TBC1 domain family member 25"/>
    <property type="match status" value="1"/>
</dbReference>
<dbReference type="Pfam" id="PF00566">
    <property type="entry name" value="RabGAP-TBC"/>
    <property type="match status" value="1"/>
</dbReference>
<reference evidence="4" key="1">
    <citation type="submission" date="2021-07" db="EMBL/GenBank/DDBJ databases">
        <authorList>
            <person name="Catto M.A."/>
            <person name="Jacobson A."/>
            <person name="Kennedy G."/>
            <person name="Labadie P."/>
            <person name="Hunt B.G."/>
            <person name="Srinivasan R."/>
        </authorList>
    </citation>
    <scope>NUCLEOTIDE SEQUENCE</scope>
    <source>
        <strain evidence="4">PL_HMW_Pooled</strain>
        <tissue evidence="4">Head</tissue>
    </source>
</reference>
<feature type="domain" description="Rab-GAP TBC" evidence="3">
    <location>
        <begin position="237"/>
        <end position="447"/>
    </location>
</feature>
<dbReference type="EMBL" id="JAHWGI010001090">
    <property type="protein sequence ID" value="KAK3922412.1"/>
    <property type="molecule type" value="Genomic_DNA"/>
</dbReference>
<evidence type="ECO:0000313" key="5">
    <source>
        <dbReference type="Proteomes" id="UP001219518"/>
    </source>
</evidence>
<dbReference type="Gene3D" id="1.10.8.270">
    <property type="entry name" value="putative rabgap domain of human tbc1 domain family member 14 like domains"/>
    <property type="match status" value="1"/>
</dbReference>
<dbReference type="GO" id="GO:0005776">
    <property type="term" value="C:autophagosome"/>
    <property type="evidence" value="ECO:0007669"/>
    <property type="project" value="TreeGrafter"/>
</dbReference>
<feature type="compositionally biased region" description="Low complexity" evidence="2">
    <location>
        <begin position="549"/>
        <end position="559"/>
    </location>
</feature>
<evidence type="ECO:0000256" key="1">
    <source>
        <dbReference type="ARBA" id="ARBA00022468"/>
    </source>
</evidence>
<organism evidence="4 5">
    <name type="scientific">Frankliniella fusca</name>
    <dbReference type="NCBI Taxonomy" id="407009"/>
    <lineage>
        <taxon>Eukaryota</taxon>
        <taxon>Metazoa</taxon>
        <taxon>Ecdysozoa</taxon>
        <taxon>Arthropoda</taxon>
        <taxon>Hexapoda</taxon>
        <taxon>Insecta</taxon>
        <taxon>Pterygota</taxon>
        <taxon>Neoptera</taxon>
        <taxon>Paraneoptera</taxon>
        <taxon>Thysanoptera</taxon>
        <taxon>Terebrantia</taxon>
        <taxon>Thripoidea</taxon>
        <taxon>Thripidae</taxon>
        <taxon>Frankliniella</taxon>
    </lineage>
</organism>
<reference evidence="4" key="2">
    <citation type="journal article" date="2023" name="BMC Genomics">
        <title>Pest status, molecular evolution, and epigenetic factors derived from the genome assembly of Frankliniella fusca, a thysanopteran phytovirus vector.</title>
        <authorList>
            <person name="Catto M.A."/>
            <person name="Labadie P.E."/>
            <person name="Jacobson A.L."/>
            <person name="Kennedy G.G."/>
            <person name="Srinivasan R."/>
            <person name="Hunt B.G."/>
        </authorList>
    </citation>
    <scope>NUCLEOTIDE SEQUENCE</scope>
    <source>
        <strain evidence="4">PL_HMW_Pooled</strain>
    </source>
</reference>
<evidence type="ECO:0000259" key="3">
    <source>
        <dbReference type="PROSITE" id="PS50086"/>
    </source>
</evidence>
<feature type="region of interest" description="Disordered" evidence="2">
    <location>
        <begin position="138"/>
        <end position="160"/>
    </location>
</feature>
<feature type="region of interest" description="Disordered" evidence="2">
    <location>
        <begin position="998"/>
        <end position="1018"/>
    </location>
</feature>
<dbReference type="SMART" id="SM00164">
    <property type="entry name" value="TBC"/>
    <property type="match status" value="1"/>
</dbReference>
<dbReference type="InterPro" id="IPR035969">
    <property type="entry name" value="Rab-GAP_TBC_sf"/>
</dbReference>
<dbReference type="PANTHER" id="PTHR22957">
    <property type="entry name" value="TBC1 DOMAIN FAMILY MEMBER GTPASE-ACTIVATING PROTEIN"/>
    <property type="match status" value="1"/>
</dbReference>
<name>A0AAE1HJC2_9NEOP</name>
<dbReference type="Proteomes" id="UP001219518">
    <property type="component" value="Unassembled WGS sequence"/>
</dbReference>
<gene>
    <name evidence="4" type="ORF">KUF71_011881</name>
</gene>
<comment type="caution">
    <text evidence="4">The sequence shown here is derived from an EMBL/GenBank/DDBJ whole genome shotgun (WGS) entry which is preliminary data.</text>
</comment>
<keyword evidence="5" id="KW-1185">Reference proteome</keyword>
<evidence type="ECO:0000313" key="4">
    <source>
        <dbReference type="EMBL" id="KAK3922412.1"/>
    </source>
</evidence>
<evidence type="ECO:0000256" key="2">
    <source>
        <dbReference type="SAM" id="MobiDB-lite"/>
    </source>
</evidence>
<dbReference type="GO" id="GO:1901096">
    <property type="term" value="P:regulation of autophagosome maturation"/>
    <property type="evidence" value="ECO:0007669"/>
    <property type="project" value="TreeGrafter"/>
</dbReference>
<accession>A0AAE1HJC2</accession>
<dbReference type="InterPro" id="IPR000195">
    <property type="entry name" value="Rab-GAP-TBC_dom"/>
</dbReference>
<dbReference type="PANTHER" id="PTHR22957:SF333">
    <property type="entry name" value="TBC1 DOMAIN FAMILY MEMBER 25"/>
    <property type="match status" value="1"/>
</dbReference>
<dbReference type="AlphaFoldDB" id="A0AAE1HJC2"/>
<feature type="region of interest" description="Disordered" evidence="2">
    <location>
        <begin position="700"/>
        <end position="732"/>
    </location>
</feature>
<dbReference type="SUPFAM" id="SSF47923">
    <property type="entry name" value="Ypt/Rab-GAP domain of gyp1p"/>
    <property type="match status" value="2"/>
</dbReference>
<proteinExistence type="predicted"/>
<feature type="region of interest" description="Disordered" evidence="2">
    <location>
        <begin position="746"/>
        <end position="783"/>
    </location>
</feature>
<feature type="compositionally biased region" description="Polar residues" evidence="2">
    <location>
        <begin position="770"/>
        <end position="783"/>
    </location>
</feature>
<feature type="compositionally biased region" description="Low complexity" evidence="2">
    <location>
        <begin position="149"/>
        <end position="160"/>
    </location>
</feature>
<keyword evidence="1" id="KW-0343">GTPase activation</keyword>
<dbReference type="PROSITE" id="PS50086">
    <property type="entry name" value="TBC_RABGAP"/>
    <property type="match status" value="1"/>
</dbReference>
<feature type="compositionally biased region" description="Basic and acidic residues" evidence="2">
    <location>
        <begin position="560"/>
        <end position="570"/>
    </location>
</feature>
<dbReference type="Gene3D" id="1.10.472.80">
    <property type="entry name" value="Ypt/Rab-GAP domain of gyp1p, domain 3"/>
    <property type="match status" value="1"/>
</dbReference>
<feature type="region of interest" description="Disordered" evidence="2">
    <location>
        <begin position="549"/>
        <end position="600"/>
    </location>
</feature>
<dbReference type="GO" id="GO:0005096">
    <property type="term" value="F:GTPase activator activity"/>
    <property type="evidence" value="ECO:0007669"/>
    <property type="project" value="UniProtKB-KW"/>
</dbReference>
<feature type="compositionally biased region" description="Low complexity" evidence="2">
    <location>
        <begin position="707"/>
        <end position="722"/>
    </location>
</feature>
<protein>
    <submittedName>
        <fullName evidence="4">TBC1 domain family member 25</fullName>
    </submittedName>
</protein>